<evidence type="ECO:0000256" key="3">
    <source>
        <dbReference type="ARBA" id="ARBA00022692"/>
    </source>
</evidence>
<protein>
    <submittedName>
        <fullName evidence="6">Uncharacterized protein</fullName>
    </submittedName>
</protein>
<reference evidence="6" key="1">
    <citation type="submission" date="2020-07" db="EMBL/GenBank/DDBJ databases">
        <title>Multicomponent nature underlies the extraordinary mechanical properties of spider dragline silk.</title>
        <authorList>
            <person name="Kono N."/>
            <person name="Nakamura H."/>
            <person name="Mori M."/>
            <person name="Yoshida Y."/>
            <person name="Ohtoshi R."/>
            <person name="Malay A.D."/>
            <person name="Moran D.A.P."/>
            <person name="Tomita M."/>
            <person name="Numata K."/>
            <person name="Arakawa K."/>
        </authorList>
    </citation>
    <scope>NUCLEOTIDE SEQUENCE</scope>
</reference>
<name>A0A8X6KTG2_TRICU</name>
<keyword evidence="5" id="KW-0472">Membrane</keyword>
<evidence type="ECO:0000313" key="7">
    <source>
        <dbReference type="Proteomes" id="UP000887116"/>
    </source>
</evidence>
<accession>A0A8X6KTG2</accession>
<dbReference type="Gene3D" id="6.10.110.10">
    <property type="match status" value="1"/>
</dbReference>
<keyword evidence="4" id="KW-1133">Transmembrane helix</keyword>
<evidence type="ECO:0000256" key="1">
    <source>
        <dbReference type="ARBA" id="ARBA00004141"/>
    </source>
</evidence>
<evidence type="ECO:0000313" key="6">
    <source>
        <dbReference type="EMBL" id="GFQ81783.1"/>
    </source>
</evidence>
<organism evidence="6 7">
    <name type="scientific">Trichonephila clavata</name>
    <name type="common">Joro spider</name>
    <name type="synonym">Nephila clavata</name>
    <dbReference type="NCBI Taxonomy" id="2740835"/>
    <lineage>
        <taxon>Eukaryota</taxon>
        <taxon>Metazoa</taxon>
        <taxon>Ecdysozoa</taxon>
        <taxon>Arthropoda</taxon>
        <taxon>Chelicerata</taxon>
        <taxon>Arachnida</taxon>
        <taxon>Araneae</taxon>
        <taxon>Araneomorphae</taxon>
        <taxon>Entelegynae</taxon>
        <taxon>Araneoidea</taxon>
        <taxon>Nephilidae</taxon>
        <taxon>Trichonephila</taxon>
    </lineage>
</organism>
<dbReference type="GO" id="GO:0016020">
    <property type="term" value="C:membrane"/>
    <property type="evidence" value="ECO:0007669"/>
    <property type="project" value="UniProtKB-SubCell"/>
</dbReference>
<evidence type="ECO:0000256" key="5">
    <source>
        <dbReference type="ARBA" id="ARBA00023136"/>
    </source>
</evidence>
<dbReference type="InterPro" id="IPR009311">
    <property type="entry name" value="IFI6/IFI27-like"/>
</dbReference>
<evidence type="ECO:0000256" key="2">
    <source>
        <dbReference type="ARBA" id="ARBA00007262"/>
    </source>
</evidence>
<sequence length="87" mass="8081">MDKNSLVKIAVGATVAVAGAGLALPILGFTSAGVGAGTIAAGIQSQIGCVVAGSTFATLQSAGAAGMAFGTKLALGGAGAAIGKTWF</sequence>
<evidence type="ECO:0000256" key="4">
    <source>
        <dbReference type="ARBA" id="ARBA00022989"/>
    </source>
</evidence>
<comment type="caution">
    <text evidence="6">The sequence shown here is derived from an EMBL/GenBank/DDBJ whole genome shotgun (WGS) entry which is preliminary data.</text>
</comment>
<dbReference type="AlphaFoldDB" id="A0A8X6KTG2"/>
<keyword evidence="3" id="KW-0812">Transmembrane</keyword>
<proteinExistence type="inferred from homology"/>
<keyword evidence="7" id="KW-1185">Reference proteome</keyword>
<dbReference type="PANTHER" id="PTHR16932">
    <property type="entry name" value="INTERFERON ALPHA-INDUCIBLE PROTEIN 27"/>
    <property type="match status" value="1"/>
</dbReference>
<gene>
    <name evidence="6" type="ORF">TNCT_662371</name>
</gene>
<dbReference type="Pfam" id="PF06140">
    <property type="entry name" value="Ifi-6-16"/>
    <property type="match status" value="1"/>
</dbReference>
<dbReference type="Proteomes" id="UP000887116">
    <property type="component" value="Unassembled WGS sequence"/>
</dbReference>
<dbReference type="PANTHER" id="PTHR16932:SF18">
    <property type="entry name" value="INTERFERON, ALPHA-INDUCIBLE PROTEIN 27-LIKE 2"/>
    <property type="match status" value="1"/>
</dbReference>
<dbReference type="InterPro" id="IPR038213">
    <property type="entry name" value="IFI6/IFI27-like_sf"/>
</dbReference>
<comment type="similarity">
    <text evidence="2">Belongs to the IFI6/IFI27 family.</text>
</comment>
<comment type="subcellular location">
    <subcellularLocation>
        <location evidence="1">Membrane</location>
        <topology evidence="1">Multi-pass membrane protein</topology>
    </subcellularLocation>
</comment>
<dbReference type="EMBL" id="BMAO01022412">
    <property type="protein sequence ID" value="GFQ81783.1"/>
    <property type="molecule type" value="Genomic_DNA"/>
</dbReference>